<name>A0ABR4P2W7_9HELO</name>
<protein>
    <submittedName>
        <fullName evidence="2">Uncharacterized protein</fullName>
    </submittedName>
</protein>
<evidence type="ECO:0000313" key="3">
    <source>
        <dbReference type="Proteomes" id="UP001629113"/>
    </source>
</evidence>
<feature type="region of interest" description="Disordered" evidence="1">
    <location>
        <begin position="29"/>
        <end position="59"/>
    </location>
</feature>
<proteinExistence type="predicted"/>
<dbReference type="Proteomes" id="UP001629113">
    <property type="component" value="Unassembled WGS sequence"/>
</dbReference>
<feature type="region of interest" description="Disordered" evidence="1">
    <location>
        <begin position="1"/>
        <end position="20"/>
    </location>
</feature>
<accession>A0ABR4P2W7</accession>
<dbReference type="EMBL" id="JBFCZG010000010">
    <property type="protein sequence ID" value="KAL3417654.1"/>
    <property type="molecule type" value="Genomic_DNA"/>
</dbReference>
<evidence type="ECO:0000256" key="1">
    <source>
        <dbReference type="SAM" id="MobiDB-lite"/>
    </source>
</evidence>
<evidence type="ECO:0000313" key="2">
    <source>
        <dbReference type="EMBL" id="KAL3417654.1"/>
    </source>
</evidence>
<feature type="compositionally biased region" description="Basic and acidic residues" evidence="1">
    <location>
        <begin position="29"/>
        <end position="39"/>
    </location>
</feature>
<organism evidence="2 3">
    <name type="scientific">Phlyctema vagabunda</name>
    <dbReference type="NCBI Taxonomy" id="108571"/>
    <lineage>
        <taxon>Eukaryota</taxon>
        <taxon>Fungi</taxon>
        <taxon>Dikarya</taxon>
        <taxon>Ascomycota</taxon>
        <taxon>Pezizomycotina</taxon>
        <taxon>Leotiomycetes</taxon>
        <taxon>Helotiales</taxon>
        <taxon>Dermateaceae</taxon>
        <taxon>Phlyctema</taxon>
    </lineage>
</organism>
<comment type="caution">
    <text evidence="2">The sequence shown here is derived from an EMBL/GenBank/DDBJ whole genome shotgun (WGS) entry which is preliminary data.</text>
</comment>
<reference evidence="2 3" key="1">
    <citation type="submission" date="2024-06" db="EMBL/GenBank/DDBJ databases">
        <title>Complete genome of Phlyctema vagabunda strain 19-DSS-EL-015.</title>
        <authorList>
            <person name="Fiorenzani C."/>
        </authorList>
    </citation>
    <scope>NUCLEOTIDE SEQUENCE [LARGE SCALE GENOMIC DNA]</scope>
    <source>
        <strain evidence="2 3">19-DSS-EL-015</strain>
    </source>
</reference>
<gene>
    <name evidence="2" type="ORF">PVAG01_10664</name>
</gene>
<sequence length="147" mass="17319">MMRCWCSKPEPDNEGPSLSAPYLERMLEERTEGDDDKRMMTFRHKPLGRASANAGTPLKQIRELVPPPARSAECALRELQRRCGAQWQRESWPAAAEQWLRRRRGRRRLWILADGIDWQPRRWLWREAYVPACDAQFQGAIQRCDVE</sequence>
<keyword evidence="3" id="KW-1185">Reference proteome</keyword>